<sequence length="61" mass="6829">MAVLAASGEFAWQRQRARWRGSSCTRGCGTWCCRCGTTRTPWCASTWRASTTPTEISKKRA</sequence>
<evidence type="ECO:0000313" key="2">
    <source>
        <dbReference type="Proteomes" id="UP001603857"/>
    </source>
</evidence>
<reference evidence="1 2" key="1">
    <citation type="submission" date="2024-08" db="EMBL/GenBank/DDBJ databases">
        <title>Insights into the chromosomal genome structure of Flemingia macrophylla.</title>
        <authorList>
            <person name="Ding Y."/>
            <person name="Zhao Y."/>
            <person name="Bi W."/>
            <person name="Wu M."/>
            <person name="Zhao G."/>
            <person name="Gong Y."/>
            <person name="Li W."/>
            <person name="Zhang P."/>
        </authorList>
    </citation>
    <scope>NUCLEOTIDE SEQUENCE [LARGE SCALE GENOMIC DNA]</scope>
    <source>
        <strain evidence="1">DYQJB</strain>
        <tissue evidence="1">Leaf</tissue>
    </source>
</reference>
<accession>A0ABD1LSF2</accession>
<name>A0ABD1LSF2_9FABA</name>
<evidence type="ECO:0000313" key="1">
    <source>
        <dbReference type="EMBL" id="KAL2326456.1"/>
    </source>
</evidence>
<protein>
    <submittedName>
        <fullName evidence="1">Uncharacterized protein</fullName>
    </submittedName>
</protein>
<dbReference type="EMBL" id="JBGMDY010000008">
    <property type="protein sequence ID" value="KAL2326456.1"/>
    <property type="molecule type" value="Genomic_DNA"/>
</dbReference>
<proteinExistence type="predicted"/>
<organism evidence="1 2">
    <name type="scientific">Flemingia macrophylla</name>
    <dbReference type="NCBI Taxonomy" id="520843"/>
    <lineage>
        <taxon>Eukaryota</taxon>
        <taxon>Viridiplantae</taxon>
        <taxon>Streptophyta</taxon>
        <taxon>Embryophyta</taxon>
        <taxon>Tracheophyta</taxon>
        <taxon>Spermatophyta</taxon>
        <taxon>Magnoliopsida</taxon>
        <taxon>eudicotyledons</taxon>
        <taxon>Gunneridae</taxon>
        <taxon>Pentapetalae</taxon>
        <taxon>rosids</taxon>
        <taxon>fabids</taxon>
        <taxon>Fabales</taxon>
        <taxon>Fabaceae</taxon>
        <taxon>Papilionoideae</taxon>
        <taxon>50 kb inversion clade</taxon>
        <taxon>NPAAA clade</taxon>
        <taxon>indigoferoid/millettioid clade</taxon>
        <taxon>Phaseoleae</taxon>
        <taxon>Flemingia</taxon>
    </lineage>
</organism>
<gene>
    <name evidence="1" type="ORF">Fmac_025514</name>
</gene>
<comment type="caution">
    <text evidence="1">The sequence shown here is derived from an EMBL/GenBank/DDBJ whole genome shotgun (WGS) entry which is preliminary data.</text>
</comment>
<keyword evidence="2" id="KW-1185">Reference proteome</keyword>
<dbReference type="AlphaFoldDB" id="A0ABD1LSF2"/>
<dbReference type="Proteomes" id="UP001603857">
    <property type="component" value="Unassembled WGS sequence"/>
</dbReference>